<dbReference type="OrthoDB" id="957162at2"/>
<gene>
    <name evidence="1" type="ORF">D2V05_11010</name>
    <name evidence="2" type="ORF">FQ017_10900</name>
</gene>
<reference evidence="2 4" key="2">
    <citation type="submission" date="2019-07" db="EMBL/GenBank/DDBJ databases">
        <title>Draft genome of two Muricauda strains isolated from deep sea.</title>
        <authorList>
            <person name="Sun C."/>
        </authorList>
    </citation>
    <scope>NUCLEOTIDE SEQUENCE [LARGE SCALE GENOMIC DNA]</scope>
    <source>
        <strain evidence="2 4">72</strain>
    </source>
</reference>
<dbReference type="Proteomes" id="UP000266691">
    <property type="component" value="Unassembled WGS sequence"/>
</dbReference>
<sequence length="162" mass="18988">MKDLFIDNNIAKNFASPIDQNYKDLISWINDFDQELVENEPNKIVEFAHLMVSQKLLVEYLKSSRNCSKPNSIPSIIDRLTRQGRLLKKSKEDIKDFIEKNFSKKIEKSLLSNQEDHCHIATVLLSTRKKCLTYDENLTKDLIDFPGFTVHVEKRPEKLNYK</sequence>
<evidence type="ECO:0008006" key="5">
    <source>
        <dbReference type="Google" id="ProtNLM"/>
    </source>
</evidence>
<accession>A0A3A1NG96</accession>
<evidence type="ECO:0000313" key="4">
    <source>
        <dbReference type="Proteomes" id="UP000321621"/>
    </source>
</evidence>
<comment type="caution">
    <text evidence="1">The sequence shown here is derived from an EMBL/GenBank/DDBJ whole genome shotgun (WGS) entry which is preliminary data.</text>
</comment>
<dbReference type="RefSeq" id="WP_119647685.1">
    <property type="nucleotide sequence ID" value="NZ_QXFI01000026.1"/>
</dbReference>
<dbReference type="EMBL" id="VNWK01000026">
    <property type="protein sequence ID" value="TXJ93923.1"/>
    <property type="molecule type" value="Genomic_DNA"/>
</dbReference>
<dbReference type="Proteomes" id="UP000321621">
    <property type="component" value="Unassembled WGS sequence"/>
</dbReference>
<name>A0A3A1NG96_9FLAO</name>
<protein>
    <recommendedName>
        <fullName evidence="5">PIN domain-containing protein</fullName>
    </recommendedName>
</protein>
<evidence type="ECO:0000313" key="2">
    <source>
        <dbReference type="EMBL" id="TXJ93923.1"/>
    </source>
</evidence>
<dbReference type="EMBL" id="QXFI01000026">
    <property type="protein sequence ID" value="RIV44019.1"/>
    <property type="molecule type" value="Genomic_DNA"/>
</dbReference>
<proteinExistence type="predicted"/>
<dbReference type="AlphaFoldDB" id="A0A3A1NG96"/>
<keyword evidence="4" id="KW-1185">Reference proteome</keyword>
<organism evidence="1 3">
    <name type="scientific">Flagellimonas pelagia</name>
    <dbReference type="NCBI Taxonomy" id="2306998"/>
    <lineage>
        <taxon>Bacteria</taxon>
        <taxon>Pseudomonadati</taxon>
        <taxon>Bacteroidota</taxon>
        <taxon>Flavobacteriia</taxon>
        <taxon>Flavobacteriales</taxon>
        <taxon>Flavobacteriaceae</taxon>
        <taxon>Flagellimonas</taxon>
    </lineage>
</organism>
<evidence type="ECO:0000313" key="1">
    <source>
        <dbReference type="EMBL" id="RIV44019.1"/>
    </source>
</evidence>
<evidence type="ECO:0000313" key="3">
    <source>
        <dbReference type="Proteomes" id="UP000266691"/>
    </source>
</evidence>
<reference evidence="1 3" key="1">
    <citation type="submission" date="2018-08" db="EMBL/GenBank/DDBJ databases">
        <title>Proposal of Muricauda 72 sp.nov. and Muricauda NH166 sp.nov., isolated from seawater.</title>
        <authorList>
            <person name="Cheng H."/>
            <person name="Wu Y.-H."/>
            <person name="Guo L.-L."/>
            <person name="Xu X.-W."/>
        </authorList>
    </citation>
    <scope>NUCLEOTIDE SEQUENCE [LARGE SCALE GENOMIC DNA]</scope>
    <source>
        <strain evidence="1 3">72</strain>
    </source>
</reference>